<name>A0A2Z6PGQ8_TRISU</name>
<protein>
    <submittedName>
        <fullName evidence="1">Uncharacterized protein</fullName>
    </submittedName>
</protein>
<dbReference type="EMBL" id="DF974504">
    <property type="protein sequence ID" value="GAU48995.1"/>
    <property type="molecule type" value="Genomic_DNA"/>
</dbReference>
<dbReference type="Proteomes" id="UP000242715">
    <property type="component" value="Unassembled WGS sequence"/>
</dbReference>
<sequence>MLLAESEGLWYNMLLAKNDVDFGRCFSENIERKVGNGEHTLSRMIGWRIRRYQWHVCLSQVGVLEVNGEDGEDVCSRESSCWESKLGQTCSVEYLPLMTEAS</sequence>
<keyword evidence="2" id="KW-1185">Reference proteome</keyword>
<organism evidence="1 2">
    <name type="scientific">Trifolium subterraneum</name>
    <name type="common">Subterranean clover</name>
    <dbReference type="NCBI Taxonomy" id="3900"/>
    <lineage>
        <taxon>Eukaryota</taxon>
        <taxon>Viridiplantae</taxon>
        <taxon>Streptophyta</taxon>
        <taxon>Embryophyta</taxon>
        <taxon>Tracheophyta</taxon>
        <taxon>Spermatophyta</taxon>
        <taxon>Magnoliopsida</taxon>
        <taxon>eudicotyledons</taxon>
        <taxon>Gunneridae</taxon>
        <taxon>Pentapetalae</taxon>
        <taxon>rosids</taxon>
        <taxon>fabids</taxon>
        <taxon>Fabales</taxon>
        <taxon>Fabaceae</taxon>
        <taxon>Papilionoideae</taxon>
        <taxon>50 kb inversion clade</taxon>
        <taxon>NPAAA clade</taxon>
        <taxon>Hologalegina</taxon>
        <taxon>IRL clade</taxon>
        <taxon>Trifolieae</taxon>
        <taxon>Trifolium</taxon>
    </lineage>
</organism>
<evidence type="ECO:0000313" key="1">
    <source>
        <dbReference type="EMBL" id="GAU48995.1"/>
    </source>
</evidence>
<dbReference type="AlphaFoldDB" id="A0A2Z6PGQ8"/>
<gene>
    <name evidence="1" type="ORF">TSUD_382630</name>
</gene>
<evidence type="ECO:0000313" key="2">
    <source>
        <dbReference type="Proteomes" id="UP000242715"/>
    </source>
</evidence>
<proteinExistence type="predicted"/>
<reference evidence="2" key="1">
    <citation type="journal article" date="2017" name="Front. Plant Sci.">
        <title>Climate Clever Clovers: New Paradigm to Reduce the Environmental Footprint of Ruminants by Breeding Low Methanogenic Forages Utilizing Haplotype Variation.</title>
        <authorList>
            <person name="Kaur P."/>
            <person name="Appels R."/>
            <person name="Bayer P.E."/>
            <person name="Keeble-Gagnere G."/>
            <person name="Wang J."/>
            <person name="Hirakawa H."/>
            <person name="Shirasawa K."/>
            <person name="Vercoe P."/>
            <person name="Stefanova K."/>
            <person name="Durmic Z."/>
            <person name="Nichols P."/>
            <person name="Revell C."/>
            <person name="Isobe S.N."/>
            <person name="Edwards D."/>
            <person name="Erskine W."/>
        </authorList>
    </citation>
    <scope>NUCLEOTIDE SEQUENCE [LARGE SCALE GENOMIC DNA]</scope>
    <source>
        <strain evidence="2">cv. Daliak</strain>
    </source>
</reference>
<accession>A0A2Z6PGQ8</accession>